<keyword evidence="6" id="KW-0349">Heme</keyword>
<dbReference type="PANTHER" id="PTHR24305">
    <property type="entry name" value="CYTOCHROME P450"/>
    <property type="match status" value="1"/>
</dbReference>
<dbReference type="Proteomes" id="UP000240883">
    <property type="component" value="Unassembled WGS sequence"/>
</dbReference>
<accession>A0A2T2NNU5</accession>
<feature type="binding site" description="axial binding residue" evidence="6">
    <location>
        <position position="469"/>
    </location>
    <ligand>
        <name>heme</name>
        <dbReference type="ChEBI" id="CHEBI:30413"/>
    </ligand>
    <ligandPart>
        <name>Fe</name>
        <dbReference type="ChEBI" id="CHEBI:18248"/>
    </ligandPart>
</feature>
<dbReference type="InterPro" id="IPR002401">
    <property type="entry name" value="Cyt_P450_E_grp-I"/>
</dbReference>
<name>A0A2T2NNU5_CORCC</name>
<dbReference type="STRING" id="1448308.A0A2T2NNU5"/>
<dbReference type="FunFam" id="1.10.630.10:FF:000076">
    <property type="entry name" value="Cytochrome P450 monooxygenase"/>
    <property type="match status" value="1"/>
</dbReference>
<keyword evidence="8" id="KW-0808">Transferase</keyword>
<evidence type="ECO:0000313" key="8">
    <source>
        <dbReference type="EMBL" id="PSN66926.1"/>
    </source>
</evidence>
<protein>
    <recommendedName>
        <fullName evidence="4">Cytochrome P450 monooxygenase ABA1</fullName>
    </recommendedName>
    <alternativeName>
        <fullName evidence="5">Abscisic acid biosynthesis protein 1</fullName>
    </alternativeName>
    <alternativeName>
        <fullName evidence="3">Cytochrome P450 monooxygenase aba1</fullName>
    </alternativeName>
</protein>
<evidence type="ECO:0000256" key="1">
    <source>
        <dbReference type="ARBA" id="ARBA00004972"/>
    </source>
</evidence>
<keyword evidence="6" id="KW-0479">Metal-binding</keyword>
<dbReference type="EMBL" id="KZ678135">
    <property type="protein sequence ID" value="PSN66926.1"/>
    <property type="molecule type" value="Genomic_DNA"/>
</dbReference>
<dbReference type="GO" id="GO:0032259">
    <property type="term" value="P:methylation"/>
    <property type="evidence" value="ECO:0007669"/>
    <property type="project" value="UniProtKB-KW"/>
</dbReference>
<evidence type="ECO:0000256" key="5">
    <source>
        <dbReference type="ARBA" id="ARBA00079990"/>
    </source>
</evidence>
<keyword evidence="7" id="KW-1133">Transmembrane helix</keyword>
<dbReference type="GO" id="GO:0008168">
    <property type="term" value="F:methyltransferase activity"/>
    <property type="evidence" value="ECO:0007669"/>
    <property type="project" value="UniProtKB-KW"/>
</dbReference>
<dbReference type="GO" id="GO:0020037">
    <property type="term" value="F:heme binding"/>
    <property type="evidence" value="ECO:0007669"/>
    <property type="project" value="InterPro"/>
</dbReference>
<evidence type="ECO:0000313" key="9">
    <source>
        <dbReference type="Proteomes" id="UP000240883"/>
    </source>
</evidence>
<keyword evidence="7" id="KW-0472">Membrane</keyword>
<dbReference type="SUPFAM" id="SSF48264">
    <property type="entry name" value="Cytochrome P450"/>
    <property type="match status" value="1"/>
</dbReference>
<evidence type="ECO:0000256" key="6">
    <source>
        <dbReference type="PIRSR" id="PIRSR602401-1"/>
    </source>
</evidence>
<evidence type="ECO:0000256" key="4">
    <source>
        <dbReference type="ARBA" id="ARBA00068222"/>
    </source>
</evidence>
<dbReference type="InterPro" id="IPR050121">
    <property type="entry name" value="Cytochrome_P450_monoxygenase"/>
</dbReference>
<keyword evidence="7" id="KW-0812">Transmembrane</keyword>
<dbReference type="AlphaFoldDB" id="A0A2T2NNU5"/>
<keyword evidence="9" id="KW-1185">Reference proteome</keyword>
<dbReference type="OrthoDB" id="3934656at2759"/>
<dbReference type="CDD" id="cd11060">
    <property type="entry name" value="CYP57A1-like"/>
    <property type="match status" value="1"/>
</dbReference>
<dbReference type="Gene3D" id="1.10.630.10">
    <property type="entry name" value="Cytochrome P450"/>
    <property type="match status" value="1"/>
</dbReference>
<dbReference type="PRINTS" id="PR00463">
    <property type="entry name" value="EP450I"/>
</dbReference>
<keyword evidence="2" id="KW-0843">Virulence</keyword>
<sequence length="523" mass="59212">MDSGVLHQLRGLAVQRLLQLALLVVFAYFAIARYRQYSRLRRFKGPFSTGFSWLWHSRAVISGDSHRYYGEVTQKYGPIARVAPNHLITSSPELWARINAVRSPYKRAEWYYHAARFEPGKDNIFTECNNERHDSRRKKMASGYAGKENPGLETSIDTHVKQLVNLIRSKYAASPSSNEISRPMNMASKIQYFTIDVISAVGLGKAFGDLLADEDVNDYLEASEVGLRISNMSFGLGTSWLRDVPIVGPAISPSEKDERGFGKMMAEARKMVSNRLLKSTDERSDMLASFIRHGLTGDQLFQEAFEQVLAGSDTTAASIRIIMLYIISHPRVYAKLRAEIDGAVKANVAPAAPDIIPDAEARRLPYLSAVIREGMRVHPPVANLFSRVVPPAGDHVTVEGQEYFLPGGTMIGYSAFDMHRTNTGLYGEDAEVFRPERWFVDESDPVEKERLARMYKTNDMIFGYGRWVCLGRVVALIEIHKVVFELLRHFDFALTNPHEPWKVFNTMGLFEIKDMWVDVTERE</sequence>
<dbReference type="Pfam" id="PF00067">
    <property type="entry name" value="p450"/>
    <property type="match status" value="1"/>
</dbReference>
<evidence type="ECO:0000256" key="3">
    <source>
        <dbReference type="ARBA" id="ARBA00067672"/>
    </source>
</evidence>
<keyword evidence="6" id="KW-0408">Iron</keyword>
<dbReference type="PANTHER" id="PTHR24305:SF168">
    <property type="entry name" value="P450, PUTATIVE (EUROFUNG)-RELATED"/>
    <property type="match status" value="1"/>
</dbReference>
<dbReference type="GO" id="GO:0016705">
    <property type="term" value="F:oxidoreductase activity, acting on paired donors, with incorporation or reduction of molecular oxygen"/>
    <property type="evidence" value="ECO:0007669"/>
    <property type="project" value="InterPro"/>
</dbReference>
<organism evidence="8 9">
    <name type="scientific">Corynespora cassiicola Philippines</name>
    <dbReference type="NCBI Taxonomy" id="1448308"/>
    <lineage>
        <taxon>Eukaryota</taxon>
        <taxon>Fungi</taxon>
        <taxon>Dikarya</taxon>
        <taxon>Ascomycota</taxon>
        <taxon>Pezizomycotina</taxon>
        <taxon>Dothideomycetes</taxon>
        <taxon>Pleosporomycetidae</taxon>
        <taxon>Pleosporales</taxon>
        <taxon>Corynesporascaceae</taxon>
        <taxon>Corynespora</taxon>
    </lineage>
</organism>
<evidence type="ECO:0000256" key="7">
    <source>
        <dbReference type="SAM" id="Phobius"/>
    </source>
</evidence>
<comment type="cofactor">
    <cofactor evidence="6">
        <name>heme</name>
        <dbReference type="ChEBI" id="CHEBI:30413"/>
    </cofactor>
</comment>
<keyword evidence="8" id="KW-0489">Methyltransferase</keyword>
<proteinExistence type="predicted"/>
<comment type="pathway">
    <text evidence="1">Hormone biosynthesis.</text>
</comment>
<dbReference type="GO" id="GO:0005506">
    <property type="term" value="F:iron ion binding"/>
    <property type="evidence" value="ECO:0007669"/>
    <property type="project" value="InterPro"/>
</dbReference>
<feature type="transmembrane region" description="Helical" evidence="7">
    <location>
        <begin position="12"/>
        <end position="32"/>
    </location>
</feature>
<gene>
    <name evidence="8" type="ORF">BS50DRAFT_552715</name>
</gene>
<dbReference type="PRINTS" id="PR00385">
    <property type="entry name" value="P450"/>
</dbReference>
<dbReference type="InterPro" id="IPR036396">
    <property type="entry name" value="Cyt_P450_sf"/>
</dbReference>
<dbReference type="GO" id="GO:0004497">
    <property type="term" value="F:monooxygenase activity"/>
    <property type="evidence" value="ECO:0007669"/>
    <property type="project" value="InterPro"/>
</dbReference>
<evidence type="ECO:0000256" key="2">
    <source>
        <dbReference type="ARBA" id="ARBA00023026"/>
    </source>
</evidence>
<reference evidence="8 9" key="1">
    <citation type="journal article" date="2018" name="Front. Microbiol.">
        <title>Genome-Wide Analysis of Corynespora cassiicola Leaf Fall Disease Putative Effectors.</title>
        <authorList>
            <person name="Lopez D."/>
            <person name="Ribeiro S."/>
            <person name="Label P."/>
            <person name="Fumanal B."/>
            <person name="Venisse J.S."/>
            <person name="Kohler A."/>
            <person name="de Oliveira R.R."/>
            <person name="Labutti K."/>
            <person name="Lipzen A."/>
            <person name="Lail K."/>
            <person name="Bauer D."/>
            <person name="Ohm R.A."/>
            <person name="Barry K.W."/>
            <person name="Spatafora J."/>
            <person name="Grigoriev I.V."/>
            <person name="Martin F.M."/>
            <person name="Pujade-Renaud V."/>
        </authorList>
    </citation>
    <scope>NUCLEOTIDE SEQUENCE [LARGE SCALE GENOMIC DNA]</scope>
    <source>
        <strain evidence="8 9">Philippines</strain>
    </source>
</reference>
<dbReference type="InterPro" id="IPR001128">
    <property type="entry name" value="Cyt_P450"/>
</dbReference>